<organism evidence="1 2">
    <name type="scientific">Aspergillus granulosus</name>
    <dbReference type="NCBI Taxonomy" id="176169"/>
    <lineage>
        <taxon>Eukaryota</taxon>
        <taxon>Fungi</taxon>
        <taxon>Dikarya</taxon>
        <taxon>Ascomycota</taxon>
        <taxon>Pezizomycotina</taxon>
        <taxon>Eurotiomycetes</taxon>
        <taxon>Eurotiomycetidae</taxon>
        <taxon>Eurotiales</taxon>
        <taxon>Aspergillaceae</taxon>
        <taxon>Aspergillus</taxon>
        <taxon>Aspergillus subgen. Nidulantes</taxon>
    </lineage>
</organism>
<feature type="non-terminal residue" evidence="1">
    <location>
        <position position="96"/>
    </location>
</feature>
<evidence type="ECO:0000313" key="1">
    <source>
        <dbReference type="EMBL" id="KAL2813281.1"/>
    </source>
</evidence>
<protein>
    <submittedName>
        <fullName evidence="1">Uncharacterized protein</fullName>
    </submittedName>
</protein>
<comment type="caution">
    <text evidence="1">The sequence shown here is derived from an EMBL/GenBank/DDBJ whole genome shotgun (WGS) entry which is preliminary data.</text>
</comment>
<dbReference type="Proteomes" id="UP001610334">
    <property type="component" value="Unassembled WGS sequence"/>
</dbReference>
<accession>A0ABR4HCY8</accession>
<gene>
    <name evidence="1" type="ORF">BJX63DRAFT_394777</name>
</gene>
<dbReference type="EMBL" id="JBFXLT010000041">
    <property type="protein sequence ID" value="KAL2813281.1"/>
    <property type="molecule type" value="Genomic_DNA"/>
</dbReference>
<sequence>MTKTTARPQVHGLHLPGFWEYILLRQHRRHPRSSRETLGMTLPSSIITYYVLVYNNSISAARGVSREDIKVHRSWSGFEADRAGPSLARRQKPKLL</sequence>
<reference evidence="1 2" key="1">
    <citation type="submission" date="2024-07" db="EMBL/GenBank/DDBJ databases">
        <title>Section-level genome sequencing and comparative genomics of Aspergillus sections Usti and Cavernicolus.</title>
        <authorList>
            <consortium name="Lawrence Berkeley National Laboratory"/>
            <person name="Nybo J.L."/>
            <person name="Vesth T.C."/>
            <person name="Theobald S."/>
            <person name="Frisvad J.C."/>
            <person name="Larsen T.O."/>
            <person name="Kjaerboelling I."/>
            <person name="Rothschild-Mancinelli K."/>
            <person name="Lyhne E.K."/>
            <person name="Kogle M.E."/>
            <person name="Barry K."/>
            <person name="Clum A."/>
            <person name="Na H."/>
            <person name="Ledsgaard L."/>
            <person name="Lin J."/>
            <person name="Lipzen A."/>
            <person name="Kuo A."/>
            <person name="Riley R."/>
            <person name="Mondo S."/>
            <person name="Labutti K."/>
            <person name="Haridas S."/>
            <person name="Pangalinan J."/>
            <person name="Salamov A.A."/>
            <person name="Simmons B.A."/>
            <person name="Magnuson J.K."/>
            <person name="Chen J."/>
            <person name="Drula E."/>
            <person name="Henrissat B."/>
            <person name="Wiebenga A."/>
            <person name="Lubbers R.J."/>
            <person name="Gomes A.C."/>
            <person name="Makela M.R."/>
            <person name="Stajich J."/>
            <person name="Grigoriev I.V."/>
            <person name="Mortensen U.H."/>
            <person name="De Vries R.P."/>
            <person name="Baker S.E."/>
            <person name="Andersen M.R."/>
        </authorList>
    </citation>
    <scope>NUCLEOTIDE SEQUENCE [LARGE SCALE GENOMIC DNA]</scope>
    <source>
        <strain evidence="1 2">CBS 588.65</strain>
    </source>
</reference>
<keyword evidence="2" id="KW-1185">Reference proteome</keyword>
<evidence type="ECO:0000313" key="2">
    <source>
        <dbReference type="Proteomes" id="UP001610334"/>
    </source>
</evidence>
<proteinExistence type="predicted"/>
<name>A0ABR4HCY8_9EURO</name>